<gene>
    <name evidence="1" type="ORF">CVLEPA_LOCUS18162</name>
</gene>
<comment type="caution">
    <text evidence="1">The sequence shown here is derived from an EMBL/GenBank/DDBJ whole genome shotgun (WGS) entry which is preliminary data.</text>
</comment>
<sequence>MKHICYNQAQRRSNKTKQRLITPQEIHKAGGLLSDLSRVLGCLGPSYCLAWIELIRTRLPPPETKLSRNRKST</sequence>
<name>A0ABP0G5P9_CLALP</name>
<keyword evidence="2" id="KW-1185">Reference proteome</keyword>
<reference evidence="1 2" key="1">
    <citation type="submission" date="2024-02" db="EMBL/GenBank/DDBJ databases">
        <authorList>
            <person name="Daric V."/>
            <person name="Darras S."/>
        </authorList>
    </citation>
    <scope>NUCLEOTIDE SEQUENCE [LARGE SCALE GENOMIC DNA]</scope>
</reference>
<evidence type="ECO:0000313" key="1">
    <source>
        <dbReference type="EMBL" id="CAK8686208.1"/>
    </source>
</evidence>
<proteinExistence type="predicted"/>
<dbReference type="EMBL" id="CAWYQH010000102">
    <property type="protein sequence ID" value="CAK8686208.1"/>
    <property type="molecule type" value="Genomic_DNA"/>
</dbReference>
<organism evidence="1 2">
    <name type="scientific">Clavelina lepadiformis</name>
    <name type="common">Light-bulb sea squirt</name>
    <name type="synonym">Ascidia lepadiformis</name>
    <dbReference type="NCBI Taxonomy" id="159417"/>
    <lineage>
        <taxon>Eukaryota</taxon>
        <taxon>Metazoa</taxon>
        <taxon>Chordata</taxon>
        <taxon>Tunicata</taxon>
        <taxon>Ascidiacea</taxon>
        <taxon>Aplousobranchia</taxon>
        <taxon>Clavelinidae</taxon>
        <taxon>Clavelina</taxon>
    </lineage>
</organism>
<accession>A0ABP0G5P9</accession>
<dbReference type="Proteomes" id="UP001642483">
    <property type="component" value="Unassembled WGS sequence"/>
</dbReference>
<evidence type="ECO:0000313" key="2">
    <source>
        <dbReference type="Proteomes" id="UP001642483"/>
    </source>
</evidence>
<protein>
    <submittedName>
        <fullName evidence="1">Uncharacterized protein</fullName>
    </submittedName>
</protein>